<dbReference type="AlphaFoldDB" id="A0A9D1N0F4"/>
<evidence type="ECO:0000259" key="2">
    <source>
        <dbReference type="PROSITE" id="PS51831"/>
    </source>
</evidence>
<feature type="region of interest" description="Disordered" evidence="1">
    <location>
        <begin position="1"/>
        <end position="25"/>
    </location>
</feature>
<name>A0A9D1N0F4_9CLOT</name>
<dbReference type="InterPro" id="IPR037522">
    <property type="entry name" value="HD_GYP_dom"/>
</dbReference>
<dbReference type="PROSITE" id="PS51832">
    <property type="entry name" value="HD_GYP"/>
    <property type="match status" value="1"/>
</dbReference>
<dbReference type="InterPro" id="IPR003607">
    <property type="entry name" value="HD/PDEase_dom"/>
</dbReference>
<accession>A0A9D1N0F4</accession>
<reference evidence="4" key="2">
    <citation type="journal article" date="2021" name="PeerJ">
        <title>Extensive microbial diversity within the chicken gut microbiome revealed by metagenomics and culture.</title>
        <authorList>
            <person name="Gilroy R."/>
            <person name="Ravi A."/>
            <person name="Getino M."/>
            <person name="Pursley I."/>
            <person name="Horton D.L."/>
            <person name="Alikhan N.F."/>
            <person name="Baker D."/>
            <person name="Gharbi K."/>
            <person name="Hall N."/>
            <person name="Watson M."/>
            <person name="Adriaenssens E.M."/>
            <person name="Foster-Nyarko E."/>
            <person name="Jarju S."/>
            <person name="Secka A."/>
            <person name="Antonio M."/>
            <person name="Oren A."/>
            <person name="Chaudhuri R.R."/>
            <person name="La Ragione R."/>
            <person name="Hildebrand F."/>
            <person name="Pallen M.J."/>
        </authorList>
    </citation>
    <scope>NUCLEOTIDE SEQUENCE</scope>
    <source>
        <strain evidence="4">CHK154-7741</strain>
    </source>
</reference>
<dbReference type="InterPro" id="IPR006675">
    <property type="entry name" value="HDIG_dom"/>
</dbReference>
<dbReference type="SMART" id="SM00471">
    <property type="entry name" value="HDc"/>
    <property type="match status" value="1"/>
</dbReference>
<proteinExistence type="predicted"/>
<gene>
    <name evidence="4" type="ORF">IAD26_06795</name>
</gene>
<dbReference type="PROSITE" id="PS51831">
    <property type="entry name" value="HD"/>
    <property type="match status" value="1"/>
</dbReference>
<dbReference type="PANTHER" id="PTHR43155">
    <property type="entry name" value="CYCLIC DI-GMP PHOSPHODIESTERASE PA4108-RELATED"/>
    <property type="match status" value="1"/>
</dbReference>
<dbReference type="Pfam" id="PF01966">
    <property type="entry name" value="HD"/>
    <property type="match status" value="1"/>
</dbReference>
<dbReference type="SUPFAM" id="SSF109604">
    <property type="entry name" value="HD-domain/PDEase-like"/>
    <property type="match status" value="1"/>
</dbReference>
<evidence type="ECO:0000313" key="5">
    <source>
        <dbReference type="Proteomes" id="UP000886748"/>
    </source>
</evidence>
<protein>
    <submittedName>
        <fullName evidence="4">HD domain-containing protein</fullName>
    </submittedName>
</protein>
<dbReference type="PANTHER" id="PTHR43155:SF2">
    <property type="entry name" value="CYCLIC DI-GMP PHOSPHODIESTERASE PA4108"/>
    <property type="match status" value="1"/>
</dbReference>
<dbReference type="NCBIfam" id="TIGR00277">
    <property type="entry name" value="HDIG"/>
    <property type="match status" value="1"/>
</dbReference>
<sequence>MALEHVKLQGAPSVSNTESSPKASTNSFNTSFGNLFIKEQTFNAPQKDTKTPVQKSSTGNLFGSGVVQETETKPQAQATQQQKTGGLDVISKYFKNILPTFKEAGDKVNQYNAAVDNALKYIPSPYDLDALANSNPRIKAILAENGLPVKMNYSNLKTIKHTHLATTTEFATAIGKELGLSDAEIKTMEVGAALHDIGKSLVPAEILNKQGRLTPEERKIINLHSVLGYELLKGMNLGTNVAEIARDHHNPNSTNKYAQIVRAADVYSAMREERPYKTAKTHDEAMAVLKDMKISSTILNALDKVYGKPQKEEIIVPLRIPA</sequence>
<dbReference type="CDD" id="cd00077">
    <property type="entry name" value="HDc"/>
    <property type="match status" value="1"/>
</dbReference>
<feature type="domain" description="HD" evidence="2">
    <location>
        <begin position="160"/>
        <end position="270"/>
    </location>
</feature>
<organism evidence="4 5">
    <name type="scientific">Candidatus Limenecus avicola</name>
    <dbReference type="NCBI Taxonomy" id="2840847"/>
    <lineage>
        <taxon>Bacteria</taxon>
        <taxon>Bacillati</taxon>
        <taxon>Bacillota</taxon>
        <taxon>Clostridia</taxon>
        <taxon>Eubacteriales</taxon>
        <taxon>Clostridiaceae</taxon>
        <taxon>Clostridiaceae incertae sedis</taxon>
        <taxon>Candidatus Limenecus</taxon>
    </lineage>
</organism>
<reference evidence="4" key="1">
    <citation type="submission" date="2020-10" db="EMBL/GenBank/DDBJ databases">
        <authorList>
            <person name="Gilroy R."/>
        </authorList>
    </citation>
    <scope>NUCLEOTIDE SEQUENCE</scope>
    <source>
        <strain evidence="4">CHK154-7741</strain>
    </source>
</reference>
<evidence type="ECO:0000256" key="1">
    <source>
        <dbReference type="SAM" id="MobiDB-lite"/>
    </source>
</evidence>
<feature type="domain" description="HD-GYP" evidence="3">
    <location>
        <begin position="138"/>
        <end position="322"/>
    </location>
</feature>
<evidence type="ECO:0000259" key="3">
    <source>
        <dbReference type="PROSITE" id="PS51832"/>
    </source>
</evidence>
<dbReference type="Proteomes" id="UP000886748">
    <property type="component" value="Unassembled WGS sequence"/>
</dbReference>
<feature type="compositionally biased region" description="Polar residues" evidence="1">
    <location>
        <begin position="12"/>
        <end position="25"/>
    </location>
</feature>
<dbReference type="Gene3D" id="1.10.3210.10">
    <property type="entry name" value="Hypothetical protein af1432"/>
    <property type="match status" value="1"/>
</dbReference>
<dbReference type="InterPro" id="IPR006674">
    <property type="entry name" value="HD_domain"/>
</dbReference>
<comment type="caution">
    <text evidence="4">The sequence shown here is derived from an EMBL/GenBank/DDBJ whole genome shotgun (WGS) entry which is preliminary data.</text>
</comment>
<evidence type="ECO:0000313" key="4">
    <source>
        <dbReference type="EMBL" id="HIU92822.1"/>
    </source>
</evidence>
<dbReference type="EMBL" id="DVOD01000050">
    <property type="protein sequence ID" value="HIU92822.1"/>
    <property type="molecule type" value="Genomic_DNA"/>
</dbReference>